<comment type="caution">
    <text evidence="2">The sequence shown here is derived from an EMBL/GenBank/DDBJ whole genome shotgun (WGS) entry which is preliminary data.</text>
</comment>
<reference evidence="2" key="1">
    <citation type="submission" date="2023-12" db="EMBL/GenBank/DDBJ databases">
        <title>Mannheima indologenes sp. nov. proposed for Clade V organisms of Mannheimia.</title>
        <authorList>
            <person name="Christensen H."/>
        </authorList>
    </citation>
    <scope>NUCLEOTIDE SEQUENCE</scope>
    <source>
        <strain evidence="2">M14.4</strain>
    </source>
</reference>
<dbReference type="Pfam" id="PF22262">
    <property type="entry name" value="DUF6950"/>
    <property type="match status" value="1"/>
</dbReference>
<name>A0ABU7ZF55_9PAST</name>
<evidence type="ECO:0000259" key="1">
    <source>
        <dbReference type="Pfam" id="PF22262"/>
    </source>
</evidence>
<organism evidence="2 3">
    <name type="scientific">Mannheimia indoligenes</name>
    <dbReference type="NCBI Taxonomy" id="3103145"/>
    <lineage>
        <taxon>Bacteria</taxon>
        <taxon>Pseudomonadati</taxon>
        <taxon>Pseudomonadota</taxon>
        <taxon>Gammaproteobacteria</taxon>
        <taxon>Pasteurellales</taxon>
        <taxon>Pasteurellaceae</taxon>
        <taxon>Mannheimia</taxon>
    </lineage>
</organism>
<feature type="domain" description="DUF6950" evidence="1">
    <location>
        <begin position="1"/>
        <end position="135"/>
    </location>
</feature>
<accession>A0ABU7ZF55</accession>
<dbReference type="InterPro" id="IPR053802">
    <property type="entry name" value="DUF6950"/>
</dbReference>
<sequence length="135" mass="15177">MRKFDWEQRLVNVIAKHQNQPFLLGKLDCCQFARNCVVEISQGGIPEIPHYHSLREALSVLAELGGIEGVAEYLTHKQAKSAYLAKRGDLLMIKSDDVTFDYKALAICVGNVAMAMGENGPVVVERDQWLKCWEV</sequence>
<dbReference type="RefSeq" id="WP_334229117.1">
    <property type="nucleotide sequence ID" value="NZ_JBAJJL010000003.1"/>
</dbReference>
<evidence type="ECO:0000313" key="3">
    <source>
        <dbReference type="Proteomes" id="UP001432017"/>
    </source>
</evidence>
<evidence type="ECO:0000313" key="2">
    <source>
        <dbReference type="EMBL" id="MEG9475789.1"/>
    </source>
</evidence>
<dbReference type="EMBL" id="JBAJJM010000007">
    <property type="protein sequence ID" value="MEG9475789.1"/>
    <property type="molecule type" value="Genomic_DNA"/>
</dbReference>
<keyword evidence="3" id="KW-1185">Reference proteome</keyword>
<proteinExistence type="predicted"/>
<protein>
    <recommendedName>
        <fullName evidence="1">DUF6950 domain-containing protein</fullName>
    </recommendedName>
</protein>
<gene>
    <name evidence="2" type="ORF">V6W77_05815</name>
</gene>
<dbReference type="Proteomes" id="UP001432017">
    <property type="component" value="Unassembled WGS sequence"/>
</dbReference>